<dbReference type="GO" id="GO:0070403">
    <property type="term" value="F:NAD+ binding"/>
    <property type="evidence" value="ECO:0007669"/>
    <property type="project" value="InterPro"/>
</dbReference>
<dbReference type="FunFam" id="3.40.50.720:FF:000065">
    <property type="entry name" value="UDP-glucuronic acid decarboxylase 1"/>
    <property type="match status" value="1"/>
</dbReference>
<name>A0A328VDW1_9CHLR</name>
<evidence type="ECO:0000256" key="10">
    <source>
        <dbReference type="ARBA" id="ARBA00023180"/>
    </source>
</evidence>
<dbReference type="EMBL" id="MCIF01000002">
    <property type="protein sequence ID" value="RAQ95069.1"/>
    <property type="molecule type" value="Genomic_DNA"/>
</dbReference>
<keyword evidence="3" id="KW-0812">Transmembrane</keyword>
<evidence type="ECO:0000256" key="7">
    <source>
        <dbReference type="ARBA" id="ARBA00023027"/>
    </source>
</evidence>
<dbReference type="PANTHER" id="PTHR43078">
    <property type="entry name" value="UDP-GLUCURONIC ACID DECARBOXYLASE-RELATED"/>
    <property type="match status" value="1"/>
</dbReference>
<evidence type="ECO:0000256" key="11">
    <source>
        <dbReference type="ARBA" id="ARBA00023239"/>
    </source>
</evidence>
<comment type="cofactor">
    <cofactor evidence="1">
        <name>NAD(+)</name>
        <dbReference type="ChEBI" id="CHEBI:57540"/>
    </cofactor>
</comment>
<keyword evidence="8" id="KW-0333">Golgi apparatus</keyword>
<dbReference type="UniPathway" id="UPA00796">
    <property type="reaction ID" value="UER00771"/>
</dbReference>
<dbReference type="GO" id="GO:0033320">
    <property type="term" value="P:UDP-D-xylose biosynthetic process"/>
    <property type="evidence" value="ECO:0007669"/>
    <property type="project" value="UniProtKB-UniPathway"/>
</dbReference>
<dbReference type="Proteomes" id="UP000248706">
    <property type="component" value="Unassembled WGS sequence"/>
</dbReference>
<keyword evidence="11" id="KW-0456">Lyase</keyword>
<keyword evidence="7" id="KW-0520">NAD</keyword>
<evidence type="ECO:0000256" key="4">
    <source>
        <dbReference type="ARBA" id="ARBA00022793"/>
    </source>
</evidence>
<dbReference type="AlphaFoldDB" id="A0A328VDW1"/>
<keyword evidence="10" id="KW-0325">Glycoprotein</keyword>
<keyword evidence="15" id="KW-1185">Reference proteome</keyword>
<proteinExistence type="predicted"/>
<keyword evidence="6" id="KW-1133">Transmembrane helix</keyword>
<gene>
    <name evidence="14" type="ORF">A4R35_05940</name>
</gene>
<dbReference type="Pfam" id="PF01370">
    <property type="entry name" value="Epimerase"/>
    <property type="match status" value="1"/>
</dbReference>
<dbReference type="InterPro" id="IPR001509">
    <property type="entry name" value="Epimerase_deHydtase"/>
</dbReference>
<organism evidence="14 15">
    <name type="scientific">Thermogemmatispora tikiterensis</name>
    <dbReference type="NCBI Taxonomy" id="1825093"/>
    <lineage>
        <taxon>Bacteria</taxon>
        <taxon>Bacillati</taxon>
        <taxon>Chloroflexota</taxon>
        <taxon>Ktedonobacteria</taxon>
        <taxon>Thermogemmatisporales</taxon>
        <taxon>Thermogemmatisporaceae</taxon>
        <taxon>Thermogemmatispora</taxon>
    </lineage>
</organism>
<accession>A0A328VDW1</accession>
<reference evidence="14 15" key="1">
    <citation type="submission" date="2016-08" db="EMBL/GenBank/DDBJ databases">
        <title>Analysis of Carbohydrate Active Enzymes in Thermogemmatispora T81 Reveals Carbohydrate Degradation Ability.</title>
        <authorList>
            <person name="Tomazini A."/>
            <person name="Lal S."/>
            <person name="Stott M."/>
            <person name="Henrissat B."/>
            <person name="Polikarpov I."/>
            <person name="Sparling R."/>
            <person name="Levin D.B."/>
        </authorList>
    </citation>
    <scope>NUCLEOTIDE SEQUENCE [LARGE SCALE GENOMIC DNA]</scope>
    <source>
        <strain evidence="14 15">T81</strain>
    </source>
</reference>
<evidence type="ECO:0000256" key="1">
    <source>
        <dbReference type="ARBA" id="ARBA00001911"/>
    </source>
</evidence>
<sequence>MRVVVTGGAGFIGSHLCKRLLEAGHHVLCVDNLITGSERNIAELRHYPHFAFLYHDVTQPFAFEAEAIFHLASPASPVGYMEHPIETILVNSHGTYLLLEEARRQQARFLLASTSEVYGDPLEHPQREDYWGHVNPIGPRACYDESKRLGETLTMEFYRQYRTDVRIVRIFNTYGPNSQPNDGRMIPNFITQALKNEPLTIYGDGSKTRSICYVSDLVEGLMLAMFHPQTTGEVFNLGNPEEHTVLEFAQTIIRLCHSSSPIVFEPARVDDPERRRPDISKACRLLGWHITVPMEEGLRRTIEWFSKEQSSLSAIS</sequence>
<keyword evidence="9" id="KW-0472">Membrane</keyword>
<evidence type="ECO:0000256" key="9">
    <source>
        <dbReference type="ARBA" id="ARBA00023136"/>
    </source>
</evidence>
<evidence type="ECO:0000313" key="14">
    <source>
        <dbReference type="EMBL" id="RAQ95069.1"/>
    </source>
</evidence>
<evidence type="ECO:0000256" key="8">
    <source>
        <dbReference type="ARBA" id="ARBA00023034"/>
    </source>
</evidence>
<dbReference type="OrthoDB" id="9803061at2"/>
<protein>
    <submittedName>
        <fullName evidence="14">NAD-dependent dehydratase</fullName>
    </submittedName>
</protein>
<dbReference type="InterPro" id="IPR044516">
    <property type="entry name" value="UXS-like"/>
</dbReference>
<dbReference type="CDD" id="cd05230">
    <property type="entry name" value="UGD_SDR_e"/>
    <property type="match status" value="1"/>
</dbReference>
<feature type="domain" description="NAD-dependent epimerase/dehydratase" evidence="13">
    <location>
        <begin position="3"/>
        <end position="238"/>
    </location>
</feature>
<dbReference type="Gene3D" id="3.40.50.720">
    <property type="entry name" value="NAD(P)-binding Rossmann-like Domain"/>
    <property type="match status" value="1"/>
</dbReference>
<dbReference type="RefSeq" id="WP_112427484.1">
    <property type="nucleotide sequence ID" value="NZ_MCIF01000002.1"/>
</dbReference>
<dbReference type="InterPro" id="IPR036291">
    <property type="entry name" value="NAD(P)-bd_dom_sf"/>
</dbReference>
<keyword evidence="4" id="KW-0210">Decarboxylase</keyword>
<comment type="subcellular location">
    <subcellularLocation>
        <location evidence="2">Golgi apparatus membrane</location>
        <topology evidence="2">Single-pass type II membrane protein</topology>
    </subcellularLocation>
    <subcellularLocation>
        <location evidence="12">Golgi apparatus</location>
        <location evidence="12">Golgi stack membrane</location>
    </subcellularLocation>
</comment>
<evidence type="ECO:0000256" key="5">
    <source>
        <dbReference type="ARBA" id="ARBA00022968"/>
    </source>
</evidence>
<dbReference type="GO" id="GO:0048040">
    <property type="term" value="F:UDP-glucuronate decarboxylase activity"/>
    <property type="evidence" value="ECO:0007669"/>
    <property type="project" value="TreeGrafter"/>
</dbReference>
<comment type="caution">
    <text evidence="14">The sequence shown here is derived from an EMBL/GenBank/DDBJ whole genome shotgun (WGS) entry which is preliminary data.</text>
</comment>
<evidence type="ECO:0000313" key="15">
    <source>
        <dbReference type="Proteomes" id="UP000248706"/>
    </source>
</evidence>
<keyword evidence="5" id="KW-0735">Signal-anchor</keyword>
<evidence type="ECO:0000256" key="12">
    <source>
        <dbReference type="ARBA" id="ARBA00037859"/>
    </source>
</evidence>
<evidence type="ECO:0000256" key="3">
    <source>
        <dbReference type="ARBA" id="ARBA00022692"/>
    </source>
</evidence>
<dbReference type="SUPFAM" id="SSF51735">
    <property type="entry name" value="NAD(P)-binding Rossmann-fold domains"/>
    <property type="match status" value="1"/>
</dbReference>
<evidence type="ECO:0000256" key="6">
    <source>
        <dbReference type="ARBA" id="ARBA00022989"/>
    </source>
</evidence>
<evidence type="ECO:0000259" key="13">
    <source>
        <dbReference type="Pfam" id="PF01370"/>
    </source>
</evidence>
<dbReference type="PANTHER" id="PTHR43078:SF6">
    <property type="entry name" value="UDP-GLUCURONIC ACID DECARBOXYLASE 1"/>
    <property type="match status" value="1"/>
</dbReference>
<dbReference type="GO" id="GO:0042732">
    <property type="term" value="P:D-xylose metabolic process"/>
    <property type="evidence" value="ECO:0007669"/>
    <property type="project" value="InterPro"/>
</dbReference>
<evidence type="ECO:0000256" key="2">
    <source>
        <dbReference type="ARBA" id="ARBA00004323"/>
    </source>
</evidence>
<dbReference type="GO" id="GO:0005737">
    <property type="term" value="C:cytoplasm"/>
    <property type="evidence" value="ECO:0007669"/>
    <property type="project" value="TreeGrafter"/>
</dbReference>